<dbReference type="Proteomes" id="UP000238176">
    <property type="component" value="Unassembled WGS sequence"/>
</dbReference>
<comment type="caution">
    <text evidence="2">The sequence shown here is derived from an EMBL/GenBank/DDBJ whole genome shotgun (WGS) entry which is preliminary data.</text>
</comment>
<accession>A0A2T0UTK3</accession>
<feature type="domain" description="N-acetyltransferase" evidence="1">
    <location>
        <begin position="7"/>
        <end position="94"/>
    </location>
</feature>
<dbReference type="PROSITE" id="PS51729">
    <property type="entry name" value="GNAT_YJDJ"/>
    <property type="match status" value="1"/>
</dbReference>
<dbReference type="Pfam" id="PF14542">
    <property type="entry name" value="Acetyltransf_CG"/>
    <property type="match status" value="1"/>
</dbReference>
<dbReference type="OrthoDB" id="5405911at2"/>
<dbReference type="SUPFAM" id="SSF55729">
    <property type="entry name" value="Acyl-CoA N-acyltransferases (Nat)"/>
    <property type="match status" value="1"/>
</dbReference>
<dbReference type="PANTHER" id="PTHR31435">
    <property type="entry name" value="PROTEIN NATD1"/>
    <property type="match status" value="1"/>
</dbReference>
<gene>
    <name evidence="2" type="ORF">B0I28_102809</name>
</gene>
<dbReference type="InterPro" id="IPR031165">
    <property type="entry name" value="GNAT_YJDJ"/>
</dbReference>
<dbReference type="PANTHER" id="PTHR31435:SF10">
    <property type="entry name" value="BSR4717 PROTEIN"/>
    <property type="match status" value="1"/>
</dbReference>
<reference evidence="2 3" key="1">
    <citation type="submission" date="2018-03" db="EMBL/GenBank/DDBJ databases">
        <title>Genomic Encyclopedia of Type Strains, Phase III (KMG-III): the genomes of soil and plant-associated and newly described type strains.</title>
        <authorList>
            <person name="Whitman W."/>
        </authorList>
    </citation>
    <scope>NUCLEOTIDE SEQUENCE [LARGE SCALE GENOMIC DNA]</scope>
    <source>
        <strain evidence="2 3">CGMCC 4.7067</strain>
    </source>
</reference>
<keyword evidence="3" id="KW-1185">Reference proteome</keyword>
<dbReference type="CDD" id="cd04301">
    <property type="entry name" value="NAT_SF"/>
    <property type="match status" value="1"/>
</dbReference>
<proteinExistence type="predicted"/>
<sequence length="97" mass="11425">MADLSVVENAGEQRYELRNDAGEVLGYLEYMQGEDFIVLPHTEVDRSLRGQGWGDRLVRFALDDLREKGAKAYPTCPFVDRWMQRHDEYEDLRYVPR</sequence>
<dbReference type="RefSeq" id="WP_106363327.1">
    <property type="nucleotide sequence ID" value="NZ_PVTJ01000002.1"/>
</dbReference>
<dbReference type="EMBL" id="PVTJ01000002">
    <property type="protein sequence ID" value="PRY61188.1"/>
    <property type="molecule type" value="Genomic_DNA"/>
</dbReference>
<name>A0A2T0UTK3_9ACTN</name>
<evidence type="ECO:0000313" key="2">
    <source>
        <dbReference type="EMBL" id="PRY61188.1"/>
    </source>
</evidence>
<dbReference type="Gene3D" id="3.40.630.30">
    <property type="match status" value="1"/>
</dbReference>
<protein>
    <recommendedName>
        <fullName evidence="1">N-acetyltransferase domain-containing protein</fullName>
    </recommendedName>
</protein>
<organism evidence="2 3">
    <name type="scientific">Glycomyces artemisiae</name>
    <dbReference type="NCBI Taxonomy" id="1076443"/>
    <lineage>
        <taxon>Bacteria</taxon>
        <taxon>Bacillati</taxon>
        <taxon>Actinomycetota</taxon>
        <taxon>Actinomycetes</taxon>
        <taxon>Glycomycetales</taxon>
        <taxon>Glycomycetaceae</taxon>
        <taxon>Glycomyces</taxon>
    </lineage>
</organism>
<evidence type="ECO:0000259" key="1">
    <source>
        <dbReference type="PROSITE" id="PS51729"/>
    </source>
</evidence>
<dbReference type="InterPro" id="IPR045057">
    <property type="entry name" value="Gcn5-rel_NAT"/>
</dbReference>
<dbReference type="AlphaFoldDB" id="A0A2T0UTK3"/>
<evidence type="ECO:0000313" key="3">
    <source>
        <dbReference type="Proteomes" id="UP000238176"/>
    </source>
</evidence>
<dbReference type="InterPro" id="IPR016181">
    <property type="entry name" value="Acyl_CoA_acyltransferase"/>
</dbReference>